<comment type="similarity">
    <text evidence="1">Belongs to the ROK (NagC/XylR) family.</text>
</comment>
<comment type="caution">
    <text evidence="2">The sequence shown here is derived from an EMBL/GenBank/DDBJ whole genome shotgun (WGS) entry which is preliminary data.</text>
</comment>
<dbReference type="PROSITE" id="PS51257">
    <property type="entry name" value="PROKAR_LIPOPROTEIN"/>
    <property type="match status" value="1"/>
</dbReference>
<gene>
    <name evidence="2" type="ORF">QHG74_13175</name>
</gene>
<dbReference type="SUPFAM" id="SSF53067">
    <property type="entry name" value="Actin-like ATPase domain"/>
    <property type="match status" value="1"/>
</dbReference>
<evidence type="ECO:0000313" key="3">
    <source>
        <dbReference type="Proteomes" id="UP001292913"/>
    </source>
</evidence>
<dbReference type="Proteomes" id="UP001292913">
    <property type="component" value="Unassembled WGS sequence"/>
</dbReference>
<evidence type="ECO:0000256" key="1">
    <source>
        <dbReference type="ARBA" id="ARBA00006479"/>
    </source>
</evidence>
<dbReference type="InterPro" id="IPR043129">
    <property type="entry name" value="ATPase_NBD"/>
</dbReference>
<dbReference type="PANTHER" id="PTHR18964">
    <property type="entry name" value="ROK (REPRESSOR, ORF, KINASE) FAMILY"/>
    <property type="match status" value="1"/>
</dbReference>
<protein>
    <submittedName>
        <fullName evidence="2">ROK family protein</fullName>
    </submittedName>
</protein>
<dbReference type="Pfam" id="PF00480">
    <property type="entry name" value="ROK"/>
    <property type="match status" value="1"/>
</dbReference>
<proteinExistence type="inferred from homology"/>
<reference evidence="2 3" key="1">
    <citation type="submission" date="2023-04" db="EMBL/GenBank/DDBJ databases">
        <title>Bacteroides pacosi sp. nov., isolated from the fecal material of an alpaca.</title>
        <authorList>
            <person name="Miller S."/>
            <person name="Hendry M."/>
            <person name="King J."/>
            <person name="Sankaranarayanan K."/>
            <person name="Lawson P.A."/>
        </authorList>
    </citation>
    <scope>NUCLEOTIDE SEQUENCE [LARGE SCALE GENOMIC DNA]</scope>
    <source>
        <strain evidence="2 3">A2-P53</strain>
    </source>
</reference>
<organism evidence="2 3">
    <name type="scientific">Bacteroides vicugnae</name>
    <dbReference type="NCBI Taxonomy" id="3037989"/>
    <lineage>
        <taxon>Bacteria</taxon>
        <taxon>Pseudomonadati</taxon>
        <taxon>Bacteroidota</taxon>
        <taxon>Bacteroidia</taxon>
        <taxon>Bacteroidales</taxon>
        <taxon>Bacteroidaceae</taxon>
        <taxon>Bacteroides</taxon>
    </lineage>
</organism>
<name>A0ABU5HR38_9BACE</name>
<dbReference type="RefSeq" id="WP_258981761.1">
    <property type="nucleotide sequence ID" value="NZ_JARZAK010000007.1"/>
</dbReference>
<dbReference type="InterPro" id="IPR000600">
    <property type="entry name" value="ROK"/>
</dbReference>
<accession>A0ABU5HR38</accession>
<dbReference type="PANTHER" id="PTHR18964:SF149">
    <property type="entry name" value="BIFUNCTIONAL UDP-N-ACETYLGLUCOSAMINE 2-EPIMERASE_N-ACETYLMANNOSAMINE KINASE"/>
    <property type="match status" value="1"/>
</dbReference>
<sequence length="366" mass="39847">MYEHDERIVMTLDAGGTNFVFSAIQGCKQIICPVCKAAVTDNLERCLDVLVKGFEEVMKRLTRKPVAISFAFPGPADYKNGVIGDLPNFLAFRGGIALGEYLKQKFHLPVFINNDGNLFAYGEALAGVLPAINKMLETSGSKKRYRNLLGITIGTGFGGGVVINNELLSGDNGCGGDLWIFRNYFYEDKIAEESVSIRAVNRVYKEISGDERCLTPKDIYEIAEGKMMGNQVAAIGSFSSLGKAAGDAVAYALTVIDGIVVIGGGLSGASKYIMPSFLEVLRGKLTTFSGRFLSRLQMEVFDLDDSEDLSRFLSQKLTEIPVPEYGTLVSCDLNKYVGVMKTKLTTNVAISVGAYVFALNELDKYL</sequence>
<dbReference type="EMBL" id="JARZAK010000007">
    <property type="protein sequence ID" value="MDY7258663.1"/>
    <property type="molecule type" value="Genomic_DNA"/>
</dbReference>
<evidence type="ECO:0000313" key="2">
    <source>
        <dbReference type="EMBL" id="MDY7258663.1"/>
    </source>
</evidence>
<dbReference type="Gene3D" id="3.30.420.40">
    <property type="match status" value="2"/>
</dbReference>
<keyword evidence="3" id="KW-1185">Reference proteome</keyword>